<evidence type="ECO:0000313" key="1">
    <source>
        <dbReference type="EMBL" id="UYE92453.1"/>
    </source>
</evidence>
<name>A0AAE9T782_9CAUD</name>
<sequence length="385" mass="45578">MAEYGRDKNAIKAGMSIQQVYDFLVGQGIQGNWVDEHQLVFETVCHNHKGEGSHKLYYYDNTKLFNCYTGCGRFDIFELLSKMYMNEYHEELLLEEAIDIYIQSQEFMTLGDNDMLHNDDLDIEYQEPSFMFYDKKPYLRYPRIIVNDWEREGISAETQHKYNIRYNYATTGLMFPHLDEEGNLLGIRQRIANSEMIERYGKYRPVEREGILYSSPLSFYLFGLFFNANNIRRERKAIVFEGEKSVMKMDDLLSPKKNIGVAAFGMHFSRHQYEALKKLGVEEIIFAFDRQFKSMKYDREYDNLIGIFKTIQERFGTNEDNIKISFILDTNMISGYKDSPVDCGFEVFAELYGERKTYKEIDENFVEKLELWDSIGTDEEEYDIY</sequence>
<proteinExistence type="predicted"/>
<accession>A0AAE9T782</accession>
<reference evidence="1" key="1">
    <citation type="submission" date="2022-09" db="EMBL/GenBank/DDBJ databases">
        <authorList>
            <person name="Murray E."/>
            <person name="Buttimer C."/>
            <person name="Hill C."/>
        </authorList>
    </citation>
    <scope>NUCLEOTIDE SEQUENCE</scope>
</reference>
<gene>
    <name evidence="1" type="ORF">H1_33</name>
</gene>
<evidence type="ECO:0008006" key="3">
    <source>
        <dbReference type="Google" id="ProtNLM"/>
    </source>
</evidence>
<dbReference type="Gene3D" id="3.40.1360.10">
    <property type="match status" value="1"/>
</dbReference>
<protein>
    <recommendedName>
        <fullName evidence="3">DNA primase</fullName>
    </recommendedName>
</protein>
<dbReference type="Proteomes" id="UP001232159">
    <property type="component" value="Segment"/>
</dbReference>
<dbReference type="EMBL" id="OP534061">
    <property type="protein sequence ID" value="UYE92453.1"/>
    <property type="molecule type" value="Genomic_DNA"/>
</dbReference>
<organism evidence="1 2">
    <name type="scientific">Enterococcus phage H1</name>
    <dbReference type="NCBI Taxonomy" id="2982918"/>
    <lineage>
        <taxon>Viruses</taxon>
        <taxon>Duplodnaviria</taxon>
        <taxon>Heunggongvirae</taxon>
        <taxon>Uroviricota</taxon>
        <taxon>Caudoviricetes</taxon>
    </lineage>
</organism>
<dbReference type="SUPFAM" id="SSF56731">
    <property type="entry name" value="DNA primase core"/>
    <property type="match status" value="1"/>
</dbReference>
<evidence type="ECO:0000313" key="2">
    <source>
        <dbReference type="Proteomes" id="UP001232159"/>
    </source>
</evidence>
<keyword evidence="2" id="KW-1185">Reference proteome</keyword>